<proteinExistence type="predicted"/>
<gene>
    <name evidence="3" type="ORF">PENDEC_c019G05223</name>
</gene>
<feature type="region of interest" description="Disordered" evidence="1">
    <location>
        <begin position="124"/>
        <end position="165"/>
    </location>
</feature>
<evidence type="ECO:0000256" key="1">
    <source>
        <dbReference type="SAM" id="MobiDB-lite"/>
    </source>
</evidence>
<accession>A0A1V6P707</accession>
<evidence type="ECO:0000313" key="4">
    <source>
        <dbReference type="Proteomes" id="UP000191522"/>
    </source>
</evidence>
<name>A0A1V6P707_PENDC</name>
<keyword evidence="2" id="KW-0812">Transmembrane</keyword>
<protein>
    <submittedName>
        <fullName evidence="3">Uncharacterized protein</fullName>
    </submittedName>
</protein>
<keyword evidence="2" id="KW-1133">Transmembrane helix</keyword>
<evidence type="ECO:0000256" key="2">
    <source>
        <dbReference type="SAM" id="Phobius"/>
    </source>
</evidence>
<dbReference type="OMA" id="YDYSCAT"/>
<feature type="compositionally biased region" description="Pro residues" evidence="1">
    <location>
        <begin position="132"/>
        <end position="144"/>
    </location>
</feature>
<keyword evidence="2" id="KW-0472">Membrane</keyword>
<feature type="transmembrane region" description="Helical" evidence="2">
    <location>
        <begin position="21"/>
        <end position="45"/>
    </location>
</feature>
<dbReference type="Proteomes" id="UP000191522">
    <property type="component" value="Unassembled WGS sequence"/>
</dbReference>
<dbReference type="OrthoDB" id="3453456at2759"/>
<sequence>MSYTPVNTKISNQKCPGMSRWWPSSFFLGAVVMFIVGGALVGSYLSNANCFSSSYFYYNDDDWDCTPKHNGKFYAAVACFIVGGVFKLIAWILLILYCIKRRRSREQGAASQYYTVPMDPHQPYNVPGPYESQPPYPSQSPQPMYPDTAYHSQTPVNKEPGVHYN</sequence>
<comment type="caution">
    <text evidence="3">The sequence shown here is derived from an EMBL/GenBank/DDBJ whole genome shotgun (WGS) entry which is preliminary data.</text>
</comment>
<evidence type="ECO:0000313" key="3">
    <source>
        <dbReference type="EMBL" id="OQD72780.1"/>
    </source>
</evidence>
<organism evidence="3 4">
    <name type="scientific">Penicillium decumbens</name>
    <dbReference type="NCBI Taxonomy" id="69771"/>
    <lineage>
        <taxon>Eukaryota</taxon>
        <taxon>Fungi</taxon>
        <taxon>Dikarya</taxon>
        <taxon>Ascomycota</taxon>
        <taxon>Pezizomycotina</taxon>
        <taxon>Eurotiomycetes</taxon>
        <taxon>Eurotiomycetidae</taxon>
        <taxon>Eurotiales</taxon>
        <taxon>Aspergillaceae</taxon>
        <taxon>Penicillium</taxon>
    </lineage>
</organism>
<reference evidence="4" key="1">
    <citation type="journal article" date="2017" name="Nat. Microbiol.">
        <title>Global analysis of biosynthetic gene clusters reveals vast potential of secondary metabolite production in Penicillium species.</title>
        <authorList>
            <person name="Nielsen J.C."/>
            <person name="Grijseels S."/>
            <person name="Prigent S."/>
            <person name="Ji B."/>
            <person name="Dainat J."/>
            <person name="Nielsen K.F."/>
            <person name="Frisvad J.C."/>
            <person name="Workman M."/>
            <person name="Nielsen J."/>
        </authorList>
    </citation>
    <scope>NUCLEOTIDE SEQUENCE [LARGE SCALE GENOMIC DNA]</scope>
    <source>
        <strain evidence="4">IBT 11843</strain>
    </source>
</reference>
<feature type="transmembrane region" description="Helical" evidence="2">
    <location>
        <begin position="73"/>
        <end position="99"/>
    </location>
</feature>
<dbReference type="AlphaFoldDB" id="A0A1V6P707"/>
<dbReference type="EMBL" id="MDYL01000019">
    <property type="protein sequence ID" value="OQD72780.1"/>
    <property type="molecule type" value="Genomic_DNA"/>
</dbReference>
<keyword evidence="4" id="KW-1185">Reference proteome</keyword>